<dbReference type="OMA" id="ECNIRRA"/>
<keyword evidence="2" id="KW-1185">Reference proteome</keyword>
<proteinExistence type="predicted"/>
<name>A0A803P1Q5_CANSA</name>
<dbReference type="PANTHER" id="PTHR33710">
    <property type="entry name" value="BNAC02G09200D PROTEIN"/>
    <property type="match status" value="1"/>
</dbReference>
<accession>A0A803P1Q5</accession>
<dbReference type="InterPro" id="IPR036691">
    <property type="entry name" value="Endo/exonu/phosph_ase_sf"/>
</dbReference>
<sequence length="284" mass="32908">MYCLLSKPYYWSCLFGPPDSWLLSCVYGPLYSYAKKSFWTKFMKLGDRFGGPWLILGDTNFILNELERVGCKGKDLFIPFITNLVNSRGLINMPIHGDKLTWDNLRSRENHVKSALDKGLINGVWLNLFSKAVLCSSQICNSDHRPLVLQKIGATRVALLHWSRTQFGKVDNLIKELKSKLNLIQGMPVGSREWGTECNIRRALNEAYVRKELYWKQRARVSWLKDGDRCSKFFFQTAGSRGRRNAIECILNKDNIWISSRVLIGKEFMEFSKEFFPDRIMVKS</sequence>
<reference evidence="1" key="2">
    <citation type="submission" date="2021-03" db="UniProtKB">
        <authorList>
            <consortium name="EnsemblPlants"/>
        </authorList>
    </citation>
    <scope>IDENTIFICATION</scope>
</reference>
<organism evidence="1 2">
    <name type="scientific">Cannabis sativa</name>
    <name type="common">Hemp</name>
    <name type="synonym">Marijuana</name>
    <dbReference type="NCBI Taxonomy" id="3483"/>
    <lineage>
        <taxon>Eukaryota</taxon>
        <taxon>Viridiplantae</taxon>
        <taxon>Streptophyta</taxon>
        <taxon>Embryophyta</taxon>
        <taxon>Tracheophyta</taxon>
        <taxon>Spermatophyta</taxon>
        <taxon>Magnoliopsida</taxon>
        <taxon>eudicotyledons</taxon>
        <taxon>Gunneridae</taxon>
        <taxon>Pentapetalae</taxon>
        <taxon>rosids</taxon>
        <taxon>fabids</taxon>
        <taxon>Rosales</taxon>
        <taxon>Cannabaceae</taxon>
        <taxon>Cannabis</taxon>
    </lineage>
</organism>
<evidence type="ECO:0000313" key="2">
    <source>
        <dbReference type="Proteomes" id="UP000596661"/>
    </source>
</evidence>
<dbReference type="EnsemblPlants" id="evm.model.02.590">
    <property type="protein sequence ID" value="cds.evm.model.02.590"/>
    <property type="gene ID" value="evm.TU.02.590"/>
</dbReference>
<dbReference type="Gramene" id="evm.model.02.590">
    <property type="protein sequence ID" value="cds.evm.model.02.590"/>
    <property type="gene ID" value="evm.TU.02.590"/>
</dbReference>
<dbReference type="Gene3D" id="3.60.10.10">
    <property type="entry name" value="Endonuclease/exonuclease/phosphatase"/>
    <property type="match status" value="1"/>
</dbReference>
<evidence type="ECO:0000313" key="1">
    <source>
        <dbReference type="EnsemblPlants" id="cds.evm.model.02.590"/>
    </source>
</evidence>
<dbReference type="SUPFAM" id="SSF56219">
    <property type="entry name" value="DNase I-like"/>
    <property type="match status" value="1"/>
</dbReference>
<reference evidence="1" key="1">
    <citation type="submission" date="2018-11" db="EMBL/GenBank/DDBJ databases">
        <authorList>
            <person name="Grassa J C."/>
        </authorList>
    </citation>
    <scope>NUCLEOTIDE SEQUENCE [LARGE SCALE GENOMIC DNA]</scope>
</reference>
<dbReference type="AlphaFoldDB" id="A0A803P1Q5"/>
<dbReference type="PANTHER" id="PTHR33710:SF71">
    <property type="entry name" value="ENDONUCLEASE_EXONUCLEASE_PHOSPHATASE DOMAIN-CONTAINING PROTEIN"/>
    <property type="match status" value="1"/>
</dbReference>
<dbReference type="EMBL" id="UZAU01000123">
    <property type="status" value="NOT_ANNOTATED_CDS"/>
    <property type="molecule type" value="Genomic_DNA"/>
</dbReference>
<protein>
    <submittedName>
        <fullName evidence="1">Uncharacterized protein</fullName>
    </submittedName>
</protein>
<dbReference type="Proteomes" id="UP000596661">
    <property type="component" value="Chromosome 2"/>
</dbReference>